<evidence type="ECO:0000259" key="2">
    <source>
        <dbReference type="Pfam" id="PF01420"/>
    </source>
</evidence>
<comment type="caution">
    <text evidence="3">The sequence shown here is derived from an EMBL/GenBank/DDBJ whole genome shotgun (WGS) entry which is preliminary data.</text>
</comment>
<keyword evidence="3" id="KW-0255">Endonuclease</keyword>
<dbReference type="GO" id="GO:0004519">
    <property type="term" value="F:endonuclease activity"/>
    <property type="evidence" value="ECO:0007669"/>
    <property type="project" value="UniProtKB-KW"/>
</dbReference>
<evidence type="ECO:0000313" key="4">
    <source>
        <dbReference type="Proteomes" id="UP000746160"/>
    </source>
</evidence>
<comment type="subunit">
    <text evidence="1">The methyltransferase is composed of M and S polypeptides.</text>
</comment>
<reference evidence="3" key="1">
    <citation type="journal article" date="2021" name="Genes Genomics">
        <title>Comparative genomic analysis of Mycoplasma anatis strains.</title>
        <authorList>
            <person name="Zhou Q."/>
            <person name="Mai K."/>
            <person name="Yang D."/>
            <person name="Liu J."/>
            <person name="Yan Z."/>
            <person name="Luo C."/>
            <person name="Tan Y."/>
            <person name="Cao S."/>
            <person name="Zhou Q."/>
            <person name="Chen L."/>
            <person name="Chen F."/>
        </authorList>
    </citation>
    <scope>NUCLEOTIDE SEQUENCE</scope>
    <source>
        <strain evidence="3">DP07</strain>
    </source>
</reference>
<dbReference type="GO" id="GO:0003677">
    <property type="term" value="F:DNA binding"/>
    <property type="evidence" value="ECO:0007669"/>
    <property type="project" value="InterPro"/>
</dbReference>
<dbReference type="AlphaFoldDB" id="A0A9Q3L9S8"/>
<protein>
    <submittedName>
        <fullName evidence="3">Restriction endonuclease subunit S</fullName>
    </submittedName>
</protein>
<dbReference type="PANTHER" id="PTHR43140">
    <property type="entry name" value="TYPE-1 RESTRICTION ENZYME ECOKI SPECIFICITY PROTEIN"/>
    <property type="match status" value="1"/>
</dbReference>
<name>A0A9Q3L9S8_9BACT</name>
<feature type="domain" description="Type I restriction modification DNA specificity" evidence="2">
    <location>
        <begin position="31"/>
        <end position="194"/>
    </location>
</feature>
<dbReference type="Pfam" id="PF01420">
    <property type="entry name" value="Methylase_S"/>
    <property type="match status" value="1"/>
</dbReference>
<evidence type="ECO:0000313" key="3">
    <source>
        <dbReference type="EMBL" id="MBW0602660.1"/>
    </source>
</evidence>
<organism evidence="3 4">
    <name type="scientific">Mycoplasmopsis anatis</name>
    <dbReference type="NCBI Taxonomy" id="171279"/>
    <lineage>
        <taxon>Bacteria</taxon>
        <taxon>Bacillati</taxon>
        <taxon>Mycoplasmatota</taxon>
        <taxon>Mycoplasmoidales</taxon>
        <taxon>Metamycoplasmataceae</taxon>
        <taxon>Mycoplasmopsis</taxon>
    </lineage>
</organism>
<dbReference type="CDD" id="cd17255">
    <property type="entry name" value="RMtype1_S_Fco49512ORF2615P-TRD2-CR2_like"/>
    <property type="match status" value="1"/>
</dbReference>
<gene>
    <name evidence="3" type="ORF">MADP07_00383</name>
</gene>
<accession>A0A9Q3L9S8</accession>
<dbReference type="PANTHER" id="PTHR43140:SF1">
    <property type="entry name" value="TYPE I RESTRICTION ENZYME ECOKI SPECIFICITY SUBUNIT"/>
    <property type="match status" value="1"/>
</dbReference>
<evidence type="ECO:0000256" key="1">
    <source>
        <dbReference type="ARBA" id="ARBA00038652"/>
    </source>
</evidence>
<sequence length="213" mass="24912">MIIHITQRERERDVAGQLSKEYLSILEEAEKVEWKTIGEVCDIKRGTKITKKIMEENKGEYPVYSSQTTNNGEIGKLNYYMFDGEYVTWTTDGCYAGTFYYRNEKFSATTHCGVLNVKREPKLLTKFLYYYLTYDSVNLKNSIVGTIPLFTSEMVSPIKIPIPSIDTQNKIVKILDRFSELTEGTKNSLPKEIKLRKQQYEYYRNKLLDFPKQ</sequence>
<keyword evidence="3" id="KW-0378">Hydrolase</keyword>
<dbReference type="EMBL" id="JABZFG010000005">
    <property type="protein sequence ID" value="MBW0602660.1"/>
    <property type="molecule type" value="Genomic_DNA"/>
</dbReference>
<dbReference type="InterPro" id="IPR051212">
    <property type="entry name" value="Type-I_RE_S_subunit"/>
</dbReference>
<proteinExistence type="predicted"/>
<dbReference type="RefSeq" id="WP_218743499.1">
    <property type="nucleotide sequence ID" value="NZ_JABZFG010000005.1"/>
</dbReference>
<dbReference type="InterPro" id="IPR000055">
    <property type="entry name" value="Restrct_endonuc_typeI_TRD"/>
</dbReference>
<keyword evidence="3" id="KW-0540">Nuclease</keyword>
<dbReference type="Proteomes" id="UP000746160">
    <property type="component" value="Unassembled WGS sequence"/>
</dbReference>